<reference evidence="3" key="1">
    <citation type="submission" date="2016-10" db="EMBL/GenBank/DDBJ databases">
        <authorList>
            <person name="Varghese N."/>
            <person name="Submissions S."/>
        </authorList>
    </citation>
    <scope>NUCLEOTIDE SEQUENCE [LARGE SCALE GENOMIC DNA]</scope>
    <source>
        <strain evidence="3">ATCC 25963</strain>
    </source>
</reference>
<dbReference type="NCBIfam" id="TIGR02653">
    <property type="entry name" value="Lon_rel_chp"/>
    <property type="match status" value="1"/>
</dbReference>
<dbReference type="InterPro" id="IPR046838">
    <property type="entry name" value="BrxL_N"/>
</dbReference>
<accession>A0A1I2IT09</accession>
<name>A0A1I2IT09_9BACT</name>
<dbReference type="InterPro" id="IPR013473">
    <property type="entry name" value="BrxL"/>
</dbReference>
<keyword evidence="2" id="KW-0645">Protease</keyword>
<dbReference type="Pfam" id="PF13337">
    <property type="entry name" value="BrxL_ATPase"/>
    <property type="match status" value="1"/>
</dbReference>
<protein>
    <submittedName>
        <fullName evidence="2">ATP-dependent Lon protease</fullName>
    </submittedName>
</protein>
<evidence type="ECO:0000313" key="2">
    <source>
        <dbReference type="EMBL" id="SFF44167.1"/>
    </source>
</evidence>
<dbReference type="AlphaFoldDB" id="A0A1I2IT09"/>
<dbReference type="GO" id="GO:0006508">
    <property type="term" value="P:proteolysis"/>
    <property type="evidence" value="ECO:0007669"/>
    <property type="project" value="UniProtKB-KW"/>
</dbReference>
<dbReference type="InterPro" id="IPR014061">
    <property type="entry name" value="BrxL-like"/>
</dbReference>
<dbReference type="RefSeq" id="WP_096331336.1">
    <property type="nucleotide sequence ID" value="NZ_FOMX01000075.1"/>
</dbReference>
<dbReference type="EMBL" id="FOMX01000075">
    <property type="protein sequence ID" value="SFF44167.1"/>
    <property type="molecule type" value="Genomic_DNA"/>
</dbReference>
<proteinExistence type="predicted"/>
<sequence length="735" mass="81778">MTGTDPNTNAPEGPWIDPLDEQLVAAFPGRVVRKDLVHALKVGFNIPVYVLEYLLGKYCSTTDEAQIREGLDMVKQTIAERVVRADQAELIKSRLQRSRSMKLIDLVTVTFDEKDQGGKYWAALATAGLTKMHISEDLVHKYERVLTGGVWSNVEITYDDTLVHGTVTRPFVLSRMQPIQIASARLDEFLTARASFTREQWVDVLLRTMGYEPTHPDFTWRRKLLYLLRLVPMVEKNYNLIELGPRETGKSFVFRELSPYAILLSGGQGTVADLFGWKHRKDKAGLVVRYDLVAFDEVAGSYFKNESEKQMFKGYMEQGSFSRGDDKGTISADAGIIFNGNIDGNVEAIARTTHLFTALPESVRNDTAFHDRWHAYLPGWEMPKLRPEHFTRHLGFIADYIAEIFHNELRRLNFTDLADQHFALGNHVGQRDRKAALRTVSGLIKLLHPDGKCSKDELGEYLDFGLELRRRVKEQLKRINPIEFSRVNLSFIDKQTGEERFAECAELGAIRLIPEGPLPPGDVFSVGVDPGTDRVALFRIQAASVLGTGRFNLVGVTSKNIRESAKMAFDYLRANGKRVGLVLGRRRLGALLKRRPLATISGAGIHQETQLRDSDAGSFGLAMSKAVLDAAAGLDLPAHAADAVYCDINGERYRSEEWGLFATRAHAALRSLQYQTFCGSIGDVGAAFGAIASIAAAQSFARGYARGPRALVMAGSDSGTRGAMFLHDPRLEGRP</sequence>
<dbReference type="Proteomes" id="UP000199400">
    <property type="component" value="Unassembled WGS sequence"/>
</dbReference>
<dbReference type="Pfam" id="PF20442">
    <property type="entry name" value="BrxL_N"/>
    <property type="match status" value="1"/>
</dbReference>
<keyword evidence="2" id="KW-0378">Hydrolase</keyword>
<gene>
    <name evidence="2" type="ORF">SAMN02745121_08879</name>
</gene>
<dbReference type="STRING" id="54.SAMN02745121_08879"/>
<evidence type="ECO:0000313" key="3">
    <source>
        <dbReference type="Proteomes" id="UP000199400"/>
    </source>
</evidence>
<organism evidence="2 3">
    <name type="scientific">Nannocystis exedens</name>
    <dbReference type="NCBI Taxonomy" id="54"/>
    <lineage>
        <taxon>Bacteria</taxon>
        <taxon>Pseudomonadati</taxon>
        <taxon>Myxococcota</taxon>
        <taxon>Polyangia</taxon>
        <taxon>Nannocystales</taxon>
        <taxon>Nannocystaceae</taxon>
        <taxon>Nannocystis</taxon>
    </lineage>
</organism>
<keyword evidence="3" id="KW-1185">Reference proteome</keyword>
<dbReference type="GO" id="GO:0008233">
    <property type="term" value="F:peptidase activity"/>
    <property type="evidence" value="ECO:0007669"/>
    <property type="project" value="UniProtKB-KW"/>
</dbReference>
<feature type="domain" description="BREX system Lon protease-like BrxL N-terminal" evidence="1">
    <location>
        <begin position="26"/>
        <end position="158"/>
    </location>
</feature>
<dbReference type="OrthoDB" id="5297084at2"/>
<evidence type="ECO:0000259" key="1">
    <source>
        <dbReference type="Pfam" id="PF20442"/>
    </source>
</evidence>
<dbReference type="NCBIfam" id="TIGR02688">
    <property type="entry name" value="BREX system Lon protease-like protein BrxL"/>
    <property type="match status" value="1"/>
</dbReference>